<dbReference type="Proteomes" id="UP000475325">
    <property type="component" value="Unassembled WGS sequence"/>
</dbReference>
<evidence type="ECO:0000313" key="2">
    <source>
        <dbReference type="EMBL" id="KAF3112016.1"/>
    </source>
</evidence>
<evidence type="ECO:0000256" key="1">
    <source>
        <dbReference type="SAM" id="MobiDB-lite"/>
    </source>
</evidence>
<name>A0A7C8NMQ6_ORBOL</name>
<dbReference type="AlphaFoldDB" id="A0A7C8NMQ6"/>
<gene>
    <name evidence="2" type="ORF">TWF102_005764</name>
    <name evidence="3" type="ORF">TWF703_010499</name>
</gene>
<reference evidence="4 5" key="1">
    <citation type="submission" date="2019-06" db="EMBL/GenBank/DDBJ databases">
        <authorList>
            <person name="Palmer J.M."/>
        </authorList>
    </citation>
    <scope>NUCLEOTIDE SEQUENCE [LARGE SCALE GENOMIC DNA]</scope>
    <source>
        <strain evidence="2 4">TWF102</strain>
        <strain evidence="3 5">TWF703</strain>
    </source>
</reference>
<organism evidence="2 4">
    <name type="scientific">Orbilia oligospora</name>
    <name type="common">Nematode-trapping fungus</name>
    <name type="synonym">Arthrobotrys oligospora</name>
    <dbReference type="NCBI Taxonomy" id="2813651"/>
    <lineage>
        <taxon>Eukaryota</taxon>
        <taxon>Fungi</taxon>
        <taxon>Dikarya</taxon>
        <taxon>Ascomycota</taxon>
        <taxon>Pezizomycotina</taxon>
        <taxon>Orbiliomycetes</taxon>
        <taxon>Orbiliales</taxon>
        <taxon>Orbiliaceae</taxon>
        <taxon>Orbilia</taxon>
    </lineage>
</organism>
<evidence type="ECO:0000313" key="3">
    <source>
        <dbReference type="EMBL" id="KAF3126241.1"/>
    </source>
</evidence>
<proteinExistence type="predicted"/>
<dbReference type="Proteomes" id="UP000480548">
    <property type="component" value="Unassembled WGS sequence"/>
</dbReference>
<dbReference type="EMBL" id="WIQW01000003">
    <property type="protein sequence ID" value="KAF3112016.1"/>
    <property type="molecule type" value="Genomic_DNA"/>
</dbReference>
<feature type="compositionally biased region" description="Pro residues" evidence="1">
    <location>
        <begin position="1"/>
        <end position="18"/>
    </location>
</feature>
<sequence>MTPSPPRASTPPLTPPPYLSTLSDDTPQTTHLKAFYTILSYIDRILELPRYSQLTIIEFKEEIQTFLYWSFDGIKRSKAASGPMNDAIEMAGQVYQNVREGGGMGVPVQAYLRYRLKRFYEAEI</sequence>
<comment type="caution">
    <text evidence="2">The sequence shown here is derived from an EMBL/GenBank/DDBJ whole genome shotgun (WGS) entry which is preliminary data.</text>
</comment>
<feature type="region of interest" description="Disordered" evidence="1">
    <location>
        <begin position="1"/>
        <end position="26"/>
    </location>
</feature>
<dbReference type="EMBL" id="WIQZ01000085">
    <property type="protein sequence ID" value="KAF3126241.1"/>
    <property type="molecule type" value="Genomic_DNA"/>
</dbReference>
<accession>A0A7C8NMQ6</accession>
<evidence type="ECO:0000313" key="5">
    <source>
        <dbReference type="Proteomes" id="UP000480548"/>
    </source>
</evidence>
<evidence type="ECO:0000313" key="4">
    <source>
        <dbReference type="Proteomes" id="UP000475325"/>
    </source>
</evidence>
<protein>
    <submittedName>
        <fullName evidence="2">Uncharacterized protein</fullName>
    </submittedName>
</protein>